<dbReference type="Pfam" id="PF00497">
    <property type="entry name" value="SBP_bac_3"/>
    <property type="match status" value="1"/>
</dbReference>
<dbReference type="Gene3D" id="3.40.190.10">
    <property type="entry name" value="Periplasmic binding protein-like II"/>
    <property type="match status" value="2"/>
</dbReference>
<reference evidence="2 3" key="1">
    <citation type="submission" date="2019-06" db="EMBL/GenBank/DDBJ databases">
        <title>Draft genome of Aliikangiella marina GYP-15.</title>
        <authorList>
            <person name="Wang G."/>
        </authorList>
    </citation>
    <scope>NUCLEOTIDE SEQUENCE [LARGE SCALE GENOMIC DNA]</scope>
    <source>
        <strain evidence="2 3">GYP-15</strain>
    </source>
</reference>
<protein>
    <submittedName>
        <fullName evidence="2">Transporter substrate-binding domain-containing protein</fullName>
    </submittedName>
</protein>
<dbReference type="InterPro" id="IPR001638">
    <property type="entry name" value="Solute-binding_3/MltF_N"/>
</dbReference>
<evidence type="ECO:0000313" key="3">
    <source>
        <dbReference type="Proteomes" id="UP000317839"/>
    </source>
</evidence>
<comment type="caution">
    <text evidence="2">The sequence shown here is derived from an EMBL/GenBank/DDBJ whole genome shotgun (WGS) entry which is preliminary data.</text>
</comment>
<evidence type="ECO:0000313" key="2">
    <source>
        <dbReference type="EMBL" id="TQV76753.1"/>
    </source>
</evidence>
<dbReference type="PANTHER" id="PTHR38834">
    <property type="entry name" value="PERIPLASMIC SUBSTRATE BINDING PROTEIN FAMILY 3"/>
    <property type="match status" value="1"/>
</dbReference>
<accession>A0A545THP7</accession>
<dbReference type="Proteomes" id="UP000317839">
    <property type="component" value="Unassembled WGS sequence"/>
</dbReference>
<feature type="domain" description="Solute-binding protein family 3/N-terminal" evidence="1">
    <location>
        <begin position="50"/>
        <end position="268"/>
    </location>
</feature>
<proteinExistence type="predicted"/>
<sequence length="269" mass="31200">MTSVLKKLNQCMLNVKHMRRCITVMLGLVGLIVSPNNYAKEAAQKLRIVSEVWEPYQFLDQSNKPQGFVIDLLDKLFAEAGLPSQEIEFYPWVRAYNIALKEKNTLILSLSRTPQRENHFFWIGKVNSEYFTFFALKSNQTIQPVESFDQLYQYRIVVTKNSAMEQYINKHPFPNVERTFALDEGYKLIARNRADLMLKAPSAREPKIKFGGYSEKDLKPIYTPDNSRNDFYIALSKGSDPRLILKIEKAFHTLAKAGKIEALKEKWHL</sequence>
<organism evidence="2 3">
    <name type="scientific">Aliikangiella marina</name>
    <dbReference type="NCBI Taxonomy" id="1712262"/>
    <lineage>
        <taxon>Bacteria</taxon>
        <taxon>Pseudomonadati</taxon>
        <taxon>Pseudomonadota</taxon>
        <taxon>Gammaproteobacteria</taxon>
        <taxon>Oceanospirillales</taxon>
        <taxon>Pleioneaceae</taxon>
        <taxon>Aliikangiella</taxon>
    </lineage>
</organism>
<dbReference type="OrthoDB" id="8587856at2"/>
<dbReference type="SUPFAM" id="SSF53850">
    <property type="entry name" value="Periplasmic binding protein-like II"/>
    <property type="match status" value="1"/>
</dbReference>
<dbReference type="AlphaFoldDB" id="A0A545THP7"/>
<dbReference type="PANTHER" id="PTHR38834:SF3">
    <property type="entry name" value="SOLUTE-BINDING PROTEIN FAMILY 3_N-TERMINAL DOMAIN-CONTAINING PROTEIN"/>
    <property type="match status" value="1"/>
</dbReference>
<keyword evidence="3" id="KW-1185">Reference proteome</keyword>
<gene>
    <name evidence="2" type="ORF">FLL45_02005</name>
</gene>
<name>A0A545THP7_9GAMM</name>
<dbReference type="EMBL" id="VIKR01000001">
    <property type="protein sequence ID" value="TQV76753.1"/>
    <property type="molecule type" value="Genomic_DNA"/>
</dbReference>
<evidence type="ECO:0000259" key="1">
    <source>
        <dbReference type="Pfam" id="PF00497"/>
    </source>
</evidence>